<evidence type="ECO:0000313" key="2">
    <source>
        <dbReference type="EMBL" id="KAG0581614.1"/>
    </source>
</evidence>
<dbReference type="PROSITE" id="PS50181">
    <property type="entry name" value="FBOX"/>
    <property type="match status" value="1"/>
</dbReference>
<dbReference type="Pfam" id="PF12937">
    <property type="entry name" value="F-box-like"/>
    <property type="match status" value="1"/>
</dbReference>
<dbReference type="InterPro" id="IPR050796">
    <property type="entry name" value="SCF_F-box_component"/>
</dbReference>
<keyword evidence="3" id="KW-1185">Reference proteome</keyword>
<dbReference type="SMART" id="SM00256">
    <property type="entry name" value="FBOX"/>
    <property type="match status" value="1"/>
</dbReference>
<dbReference type="Proteomes" id="UP000822688">
    <property type="component" value="Chromosome 4"/>
</dbReference>
<dbReference type="EMBL" id="CM026424">
    <property type="protein sequence ID" value="KAG0581614.1"/>
    <property type="molecule type" value="Genomic_DNA"/>
</dbReference>
<dbReference type="Gene3D" id="1.20.1280.50">
    <property type="match status" value="1"/>
</dbReference>
<dbReference type="SUPFAM" id="SSF81383">
    <property type="entry name" value="F-box domain"/>
    <property type="match status" value="1"/>
</dbReference>
<protein>
    <recommendedName>
        <fullName evidence="1">F-box domain-containing protein</fullName>
    </recommendedName>
</protein>
<dbReference type="InterPro" id="IPR001810">
    <property type="entry name" value="F-box_dom"/>
</dbReference>
<dbReference type="InterPro" id="IPR036047">
    <property type="entry name" value="F-box-like_dom_sf"/>
</dbReference>
<gene>
    <name evidence="2" type="ORF">KC19_4G265800</name>
</gene>
<evidence type="ECO:0000259" key="1">
    <source>
        <dbReference type="PROSITE" id="PS50181"/>
    </source>
</evidence>
<dbReference type="AlphaFoldDB" id="A0A8T0ICY4"/>
<feature type="domain" description="F-box" evidence="1">
    <location>
        <begin position="5"/>
        <end position="50"/>
    </location>
</feature>
<comment type="caution">
    <text evidence="2">The sequence shown here is derived from an EMBL/GenBank/DDBJ whole genome shotgun (WGS) entry which is preliminary data.</text>
</comment>
<accession>A0A8T0ICY4</accession>
<name>A0A8T0ICY4_CERPU</name>
<organism evidence="2 3">
    <name type="scientific">Ceratodon purpureus</name>
    <name type="common">Fire moss</name>
    <name type="synonym">Dicranum purpureum</name>
    <dbReference type="NCBI Taxonomy" id="3225"/>
    <lineage>
        <taxon>Eukaryota</taxon>
        <taxon>Viridiplantae</taxon>
        <taxon>Streptophyta</taxon>
        <taxon>Embryophyta</taxon>
        <taxon>Bryophyta</taxon>
        <taxon>Bryophytina</taxon>
        <taxon>Bryopsida</taxon>
        <taxon>Dicranidae</taxon>
        <taxon>Pseudoditrichales</taxon>
        <taxon>Ditrichaceae</taxon>
        <taxon>Ceratodon</taxon>
    </lineage>
</organism>
<reference evidence="2" key="1">
    <citation type="submission" date="2020-06" db="EMBL/GenBank/DDBJ databases">
        <title>WGS assembly of Ceratodon purpureus strain R40.</title>
        <authorList>
            <person name="Carey S.B."/>
            <person name="Jenkins J."/>
            <person name="Shu S."/>
            <person name="Lovell J.T."/>
            <person name="Sreedasyam A."/>
            <person name="Maumus F."/>
            <person name="Tiley G.P."/>
            <person name="Fernandez-Pozo N."/>
            <person name="Barry K."/>
            <person name="Chen C."/>
            <person name="Wang M."/>
            <person name="Lipzen A."/>
            <person name="Daum C."/>
            <person name="Saski C.A."/>
            <person name="Payton A.C."/>
            <person name="Mcbreen J.C."/>
            <person name="Conrad R.E."/>
            <person name="Kollar L.M."/>
            <person name="Olsson S."/>
            <person name="Huttunen S."/>
            <person name="Landis J.B."/>
            <person name="Wickett N.J."/>
            <person name="Johnson M.G."/>
            <person name="Rensing S.A."/>
            <person name="Grimwood J."/>
            <person name="Schmutz J."/>
            <person name="Mcdaniel S.F."/>
        </authorList>
    </citation>
    <scope>NUCLEOTIDE SEQUENCE</scope>
    <source>
        <strain evidence="2">R40</strain>
    </source>
</reference>
<dbReference type="PANTHER" id="PTHR31672">
    <property type="entry name" value="BNACNNG10540D PROTEIN"/>
    <property type="match status" value="1"/>
</dbReference>
<evidence type="ECO:0000313" key="3">
    <source>
        <dbReference type="Proteomes" id="UP000822688"/>
    </source>
</evidence>
<sequence length="417" mass="48533">MAFNGELWNQIPLEVIEQILSFLPMPDLCRYCTTCKTWNGLINNPAFIVLHVRNRNKHSPFIAIHSITTSIQNRCRVYIDGSQVLCFLDISSKKWYSMKPRDALQTSFLFDPQSFEIVAMDGGLVLVKVSERAPKLCHHGSGCRQLYVWNPIKDTKIKLPCVPNHSHDHSSSLINFVVDDIGETFKVFIMKRYLDSRYEEVVVGIYDSVMKEWKASSKLEMNNVKTCFITQSIVFQNLLYIYCEVTNLNPGLHADYELWRYNDVADIWERLNFVEGCFVEGDFLINYGVIEQFIVSGESLFVTYWRVFRNIFEVHEIDIQNRATKVLLTWTTTQIIKNFDIDVNVRFGTHSNIYVIGFNKSLMLMSNSSRNIVIFDVETKKTNFEWPQLPLRKLRVENESYSLMGKQMDFLLPGTLK</sequence>
<proteinExistence type="predicted"/>